<dbReference type="PANTHER" id="PTHR10859">
    <property type="entry name" value="GLYCOSYL TRANSFERASE"/>
    <property type="match status" value="1"/>
</dbReference>
<dbReference type="PANTHER" id="PTHR10859:SF91">
    <property type="entry name" value="DOLICHYL-PHOSPHATE BETA-GLUCOSYLTRANSFERASE"/>
    <property type="match status" value="1"/>
</dbReference>
<comment type="caution">
    <text evidence="2">The sequence shown here is derived from an EMBL/GenBank/DDBJ whole genome shotgun (WGS) entry which is preliminary data.</text>
</comment>
<feature type="domain" description="Glycosyltransferase 2-like" evidence="1">
    <location>
        <begin position="9"/>
        <end position="165"/>
    </location>
</feature>
<reference evidence="2 3" key="1">
    <citation type="journal article" date="2015" name="Nature">
        <title>rRNA introns, odd ribosomes, and small enigmatic genomes across a large radiation of phyla.</title>
        <authorList>
            <person name="Brown C.T."/>
            <person name="Hug L.A."/>
            <person name="Thomas B.C."/>
            <person name="Sharon I."/>
            <person name="Castelle C.J."/>
            <person name="Singh A."/>
            <person name="Wilkins M.J."/>
            <person name="Williams K.H."/>
            <person name="Banfield J.F."/>
        </authorList>
    </citation>
    <scope>NUCLEOTIDE SEQUENCE [LARGE SCALE GENOMIC DNA]</scope>
</reference>
<dbReference type="Gene3D" id="3.90.550.10">
    <property type="entry name" value="Spore Coat Polysaccharide Biosynthesis Protein SpsA, Chain A"/>
    <property type="match status" value="1"/>
</dbReference>
<dbReference type="Pfam" id="PF00535">
    <property type="entry name" value="Glycos_transf_2"/>
    <property type="match status" value="1"/>
</dbReference>
<dbReference type="SUPFAM" id="SSF53448">
    <property type="entry name" value="Nucleotide-diphospho-sugar transferases"/>
    <property type="match status" value="1"/>
</dbReference>
<accession>A0A0G1DM97</accession>
<evidence type="ECO:0000313" key="3">
    <source>
        <dbReference type="Proteomes" id="UP000034894"/>
    </source>
</evidence>
<dbReference type="AlphaFoldDB" id="A0A0G1DM97"/>
<name>A0A0G1DM97_9BACT</name>
<dbReference type="InterPro" id="IPR029044">
    <property type="entry name" value="Nucleotide-diphossugar_trans"/>
</dbReference>
<dbReference type="STRING" id="1618443.UV73_C0001G0188"/>
<evidence type="ECO:0000259" key="1">
    <source>
        <dbReference type="Pfam" id="PF00535"/>
    </source>
</evidence>
<dbReference type="Proteomes" id="UP000034894">
    <property type="component" value="Unassembled WGS sequence"/>
</dbReference>
<dbReference type="EMBL" id="LCFP01000001">
    <property type="protein sequence ID" value="KKS98667.1"/>
    <property type="molecule type" value="Genomic_DNA"/>
</dbReference>
<dbReference type="InterPro" id="IPR001173">
    <property type="entry name" value="Glyco_trans_2-like"/>
</dbReference>
<sequence>MTDNSIYLSVIIPCYNEARNIRLGALESVDAYLKKQKYAWEVIMVDDGSNDDSPRLLKSVANDKKNFFYYRKKHQGKAAAVTYGVMKAEGAIILFTDLDQATPLNQIEKLFPLFGKGCDLVIGSRNNERRGAPLLRLAMAKGFMLARNIILNLNIRDTQCGFKAFTSECGRLLFPKLKVFDEKRRASGSAVSAGFDIELLYLAKKKGFRIAEVPIEWHYQETRNVNPVKDSLESLYDLLRIKFNSSLGKYDA</sequence>
<protein>
    <submittedName>
        <fullName evidence="2">Dolichol-P-glucose synthetase</fullName>
    </submittedName>
</protein>
<proteinExistence type="predicted"/>
<dbReference type="GO" id="GO:0006487">
    <property type="term" value="P:protein N-linked glycosylation"/>
    <property type="evidence" value="ECO:0007669"/>
    <property type="project" value="TreeGrafter"/>
</dbReference>
<organism evidence="2 3">
    <name type="scientific">Candidatus Gottesmanbacteria bacterium GW2011_GWA2_43_14</name>
    <dbReference type="NCBI Taxonomy" id="1618443"/>
    <lineage>
        <taxon>Bacteria</taxon>
        <taxon>Candidatus Gottesmaniibacteriota</taxon>
    </lineage>
</organism>
<gene>
    <name evidence="2" type="ORF">UV73_C0001G0188</name>
</gene>
<evidence type="ECO:0000313" key="2">
    <source>
        <dbReference type="EMBL" id="KKS98667.1"/>
    </source>
</evidence>